<reference evidence="1 2" key="1">
    <citation type="submission" date="2019-05" db="EMBL/GenBank/DDBJ databases">
        <title>Another draft genome of Portunus trituberculatus and its Hox gene families provides insights of decapod evolution.</title>
        <authorList>
            <person name="Jeong J.-H."/>
            <person name="Song I."/>
            <person name="Kim S."/>
            <person name="Choi T."/>
            <person name="Kim D."/>
            <person name="Ryu S."/>
            <person name="Kim W."/>
        </authorList>
    </citation>
    <scope>NUCLEOTIDE SEQUENCE [LARGE SCALE GENOMIC DNA]</scope>
    <source>
        <tissue evidence="1">Muscle</tissue>
    </source>
</reference>
<comment type="caution">
    <text evidence="1">The sequence shown here is derived from an EMBL/GenBank/DDBJ whole genome shotgun (WGS) entry which is preliminary data.</text>
</comment>
<dbReference type="AlphaFoldDB" id="A0A5B7JGH9"/>
<dbReference type="EMBL" id="VSRR010091170">
    <property type="protein sequence ID" value="MPC92407.1"/>
    <property type="molecule type" value="Genomic_DNA"/>
</dbReference>
<sequence>MKARRYHFLTTAKRATPHCLRHKPELPRHLPVAREGSGVGGVVVKKGLVRVVVREGGARWREGVEERGDEGDIL</sequence>
<evidence type="ECO:0000313" key="1">
    <source>
        <dbReference type="EMBL" id="MPC92407.1"/>
    </source>
</evidence>
<accession>A0A5B7JGH9</accession>
<proteinExistence type="predicted"/>
<name>A0A5B7JGH9_PORTR</name>
<dbReference type="Proteomes" id="UP000324222">
    <property type="component" value="Unassembled WGS sequence"/>
</dbReference>
<organism evidence="1 2">
    <name type="scientific">Portunus trituberculatus</name>
    <name type="common">Swimming crab</name>
    <name type="synonym">Neptunus trituberculatus</name>
    <dbReference type="NCBI Taxonomy" id="210409"/>
    <lineage>
        <taxon>Eukaryota</taxon>
        <taxon>Metazoa</taxon>
        <taxon>Ecdysozoa</taxon>
        <taxon>Arthropoda</taxon>
        <taxon>Crustacea</taxon>
        <taxon>Multicrustacea</taxon>
        <taxon>Malacostraca</taxon>
        <taxon>Eumalacostraca</taxon>
        <taxon>Eucarida</taxon>
        <taxon>Decapoda</taxon>
        <taxon>Pleocyemata</taxon>
        <taxon>Brachyura</taxon>
        <taxon>Eubrachyura</taxon>
        <taxon>Portunoidea</taxon>
        <taxon>Portunidae</taxon>
        <taxon>Portuninae</taxon>
        <taxon>Portunus</taxon>
    </lineage>
</organism>
<protein>
    <submittedName>
        <fullName evidence="1">Uncharacterized protein</fullName>
    </submittedName>
</protein>
<keyword evidence="2" id="KW-1185">Reference proteome</keyword>
<evidence type="ECO:0000313" key="2">
    <source>
        <dbReference type="Proteomes" id="UP000324222"/>
    </source>
</evidence>
<gene>
    <name evidence="1" type="ORF">E2C01_087495</name>
</gene>